<evidence type="ECO:0000259" key="3">
    <source>
        <dbReference type="Pfam" id="PF09335"/>
    </source>
</evidence>
<feature type="domain" description="VTT" evidence="3">
    <location>
        <begin position="127"/>
        <end position="247"/>
    </location>
</feature>
<dbReference type="InterPro" id="IPR032816">
    <property type="entry name" value="VTT_dom"/>
</dbReference>
<feature type="transmembrane region" description="Helical" evidence="2">
    <location>
        <begin position="146"/>
        <end position="167"/>
    </location>
</feature>
<dbReference type="PANTHER" id="PTHR46431:SF7">
    <property type="entry name" value="SNARE ASSOCIATED GOLGI PROTEIN FAMILY"/>
    <property type="match status" value="1"/>
</dbReference>
<dbReference type="Pfam" id="PF09335">
    <property type="entry name" value="VTT_dom"/>
    <property type="match status" value="1"/>
</dbReference>
<reference evidence="5" key="1">
    <citation type="submission" date="2018-11" db="EMBL/GenBank/DDBJ databases">
        <authorList>
            <consortium name="Genoscope - CEA"/>
            <person name="William W."/>
        </authorList>
    </citation>
    <scope>NUCLEOTIDE SEQUENCE</scope>
</reference>
<organism evidence="5">
    <name type="scientific">Brassica campestris</name>
    <name type="common">Field mustard</name>
    <dbReference type="NCBI Taxonomy" id="3711"/>
    <lineage>
        <taxon>Eukaryota</taxon>
        <taxon>Viridiplantae</taxon>
        <taxon>Streptophyta</taxon>
        <taxon>Embryophyta</taxon>
        <taxon>Tracheophyta</taxon>
        <taxon>Spermatophyta</taxon>
        <taxon>Magnoliopsida</taxon>
        <taxon>eudicotyledons</taxon>
        <taxon>Gunneridae</taxon>
        <taxon>Pentapetalae</taxon>
        <taxon>rosids</taxon>
        <taxon>malvids</taxon>
        <taxon>Brassicales</taxon>
        <taxon>Brassicaceae</taxon>
        <taxon>Brassiceae</taxon>
        <taxon>Brassica</taxon>
    </lineage>
</organism>
<proteinExistence type="predicted"/>
<dbReference type="Pfam" id="PF12214">
    <property type="entry name" value="TPX2_importin"/>
    <property type="match status" value="1"/>
</dbReference>
<feature type="region of interest" description="Disordered" evidence="1">
    <location>
        <begin position="435"/>
        <end position="466"/>
    </location>
</feature>
<sequence length="798" mass="90238">MTCPEDEKAVLLLPTRLQADDKDVEKGAYVKLSEGQESSSSSSSGQEEKEEEEVKEAATSPFWFWVKLALLFSFLASLAFVTYKWLGPLIMDKELIPIIKWEIRTFTHPVCGLLVFASVAVFPTILLPSTPSMWIAGMTFGYGYGFLLIISAASVGVSLPYFIGHLFRHQIQGWLERYPDQAVVLRAAGEGNWFHQFRAVTLIRISPFPYILYNYCSVATRVKYCPYITGSLLGMVPEIFVAIYTGNLVKTIAEASSADKHGLSVTQIILNILGFLGTVATTILITKSAPRCERALVILSPWFFISLINTAFKKKKKLTPFLILRLEPMVNEVKEIDMEYEFDAARWYDFARMELRAESEAAELWFHSAPSYAPSPFVTTLLLREEVSRDITDEDEDVTADVCGMDREIYHQHPHLNKNGKMRFGSHLKKVPNQPICKGPPVSNNNHSDNKPKFRAKSSIRPNPRVSTLMRPTASQLAKQNHASKFVDNIHEKGLCGTEVQAAKRQKLDGGLLRKVAGTKQAMSFVHKIPKKDTTLDRNSQHTRIKLTTPHEHDFATSQRAHKIRHNNDQKLEQDSTAVYRFKARPFNRKIFDAPSLPIRKKSTPKLTEFQEFHLKTSERAMQHSSAVTKMSNEWIHAYKGPDKSKITDVFDGVSMESRRPSGLDISKHDVSEGKHVFKARPLSKKVLNTLLSSRGAWAFSKITSTFGIIFNFQPEKRIQQDLPTELFSKLSIKSELKQNNGSRLRFTQAKGFKENRVNSFQAGNEVTPVEKIVSSAGQQSGHIRIIPETNQRWTASR</sequence>
<feature type="transmembrane region" description="Helical" evidence="2">
    <location>
        <begin position="295"/>
        <end position="312"/>
    </location>
</feature>
<feature type="transmembrane region" description="Helical" evidence="2">
    <location>
        <begin position="268"/>
        <end position="289"/>
    </location>
</feature>
<dbReference type="PANTHER" id="PTHR46431">
    <property type="entry name" value="EXPRESSED PROTEIN"/>
    <property type="match status" value="1"/>
</dbReference>
<feature type="transmembrane region" description="Helical" evidence="2">
    <location>
        <begin position="106"/>
        <end position="126"/>
    </location>
</feature>
<evidence type="ECO:0000313" key="5">
    <source>
        <dbReference type="EMBL" id="VDC74855.1"/>
    </source>
</evidence>
<evidence type="ECO:0000256" key="1">
    <source>
        <dbReference type="SAM" id="MobiDB-lite"/>
    </source>
</evidence>
<dbReference type="EMBL" id="LR031571">
    <property type="protein sequence ID" value="VDC74855.1"/>
    <property type="molecule type" value="Genomic_DNA"/>
</dbReference>
<evidence type="ECO:0000256" key="2">
    <source>
        <dbReference type="SAM" id="Phobius"/>
    </source>
</evidence>
<gene>
    <name evidence="5" type="ORF">BRAA01T01357Z</name>
</gene>
<accession>A0A3P5ZF84</accession>
<dbReference type="InterPro" id="IPR027330">
    <property type="entry name" value="TPX2_central_dom"/>
</dbReference>
<keyword evidence="2" id="KW-0472">Membrane</keyword>
<keyword evidence="2" id="KW-1133">Transmembrane helix</keyword>
<name>A0A3P5ZF84_BRACM</name>
<evidence type="ECO:0000259" key="4">
    <source>
        <dbReference type="Pfam" id="PF12214"/>
    </source>
</evidence>
<feature type="region of interest" description="Disordered" evidence="1">
    <location>
        <begin position="31"/>
        <end position="52"/>
    </location>
</feature>
<protein>
    <submittedName>
        <fullName evidence="5">Uncharacterized protein</fullName>
    </submittedName>
</protein>
<feature type="domain" description="TPX2 central" evidence="4">
    <location>
        <begin position="546"/>
        <end position="689"/>
    </location>
</feature>
<keyword evidence="2" id="KW-0812">Transmembrane</keyword>
<dbReference type="AlphaFoldDB" id="A0A3P5ZF84"/>
<feature type="transmembrane region" description="Helical" evidence="2">
    <location>
        <begin position="62"/>
        <end position="86"/>
    </location>
</feature>
<feature type="compositionally biased region" description="Low complexity" evidence="1">
    <location>
        <begin position="33"/>
        <end position="45"/>
    </location>
</feature>